<dbReference type="InterPro" id="IPR039420">
    <property type="entry name" value="WalR-like"/>
</dbReference>
<dbReference type="InterPro" id="IPR001789">
    <property type="entry name" value="Sig_transdc_resp-reg_receiver"/>
</dbReference>
<keyword evidence="1" id="KW-0238">DNA-binding</keyword>
<dbReference type="SMART" id="SM00448">
    <property type="entry name" value="REC"/>
    <property type="match status" value="1"/>
</dbReference>
<organism evidence="4 5">
    <name type="scientific">Phragmitibacter flavus</name>
    <dbReference type="NCBI Taxonomy" id="2576071"/>
    <lineage>
        <taxon>Bacteria</taxon>
        <taxon>Pseudomonadati</taxon>
        <taxon>Verrucomicrobiota</taxon>
        <taxon>Verrucomicrobiia</taxon>
        <taxon>Verrucomicrobiales</taxon>
        <taxon>Verrucomicrobiaceae</taxon>
        <taxon>Phragmitibacter</taxon>
    </lineage>
</organism>
<evidence type="ECO:0000313" key="5">
    <source>
        <dbReference type="Proteomes" id="UP000306196"/>
    </source>
</evidence>
<comment type="caution">
    <text evidence="4">The sequence shown here is derived from an EMBL/GenBank/DDBJ whole genome shotgun (WGS) entry which is preliminary data.</text>
</comment>
<reference evidence="4 5" key="1">
    <citation type="submission" date="2019-05" db="EMBL/GenBank/DDBJ databases">
        <title>Verrucobacter flavum gen. nov., sp. nov. a new member of the family Verrucomicrobiaceae.</title>
        <authorList>
            <person name="Szuroczki S."/>
            <person name="Abbaszade G."/>
            <person name="Szabo A."/>
            <person name="Felfoldi T."/>
            <person name="Schumann P."/>
            <person name="Boka K."/>
            <person name="Keki Z."/>
            <person name="Toumi M."/>
            <person name="Toth E."/>
        </authorList>
    </citation>
    <scope>NUCLEOTIDE SEQUENCE [LARGE SCALE GENOMIC DNA]</scope>
    <source>
        <strain evidence="4 5">MG-N-17</strain>
    </source>
</reference>
<sequence length="147" mass="16297">MNLASSPYPEVDVVVADSPTFSLAVVDDHAIIRAIFKSIAEDAPDLRLTWTAPDLAAARQQLVKTRPHLLIVDVSLPDGDGFELTEQVLQTWPTTRVLMISMHDDIDYARRARDLGACGYVAKTTSPKNLLRVLQRICDGDEYFDGI</sequence>
<dbReference type="PROSITE" id="PS50110">
    <property type="entry name" value="RESPONSE_REGULATORY"/>
    <property type="match status" value="1"/>
</dbReference>
<dbReference type="Pfam" id="PF00072">
    <property type="entry name" value="Response_reg"/>
    <property type="match status" value="1"/>
</dbReference>
<proteinExistence type="predicted"/>
<dbReference type="PANTHER" id="PTHR43214">
    <property type="entry name" value="TWO-COMPONENT RESPONSE REGULATOR"/>
    <property type="match status" value="1"/>
</dbReference>
<dbReference type="RefSeq" id="WP_138088581.1">
    <property type="nucleotide sequence ID" value="NZ_VAUV01000024.1"/>
</dbReference>
<keyword evidence="5" id="KW-1185">Reference proteome</keyword>
<evidence type="ECO:0000256" key="2">
    <source>
        <dbReference type="PROSITE-ProRule" id="PRU00169"/>
    </source>
</evidence>
<evidence type="ECO:0000313" key="4">
    <source>
        <dbReference type="EMBL" id="TLD68489.1"/>
    </source>
</evidence>
<dbReference type="InterPro" id="IPR011006">
    <property type="entry name" value="CheY-like_superfamily"/>
</dbReference>
<feature type="modified residue" description="4-aspartylphosphate" evidence="2">
    <location>
        <position position="73"/>
    </location>
</feature>
<dbReference type="SUPFAM" id="SSF52172">
    <property type="entry name" value="CheY-like"/>
    <property type="match status" value="1"/>
</dbReference>
<accession>A0A5R8KAC7</accession>
<name>A0A5R8KAC7_9BACT</name>
<dbReference type="EMBL" id="VAUV01000024">
    <property type="protein sequence ID" value="TLD68489.1"/>
    <property type="molecule type" value="Genomic_DNA"/>
</dbReference>
<dbReference type="PANTHER" id="PTHR43214:SF43">
    <property type="entry name" value="TWO-COMPONENT RESPONSE REGULATOR"/>
    <property type="match status" value="1"/>
</dbReference>
<dbReference type="OrthoDB" id="9790669at2"/>
<feature type="domain" description="Response regulatory" evidence="3">
    <location>
        <begin position="22"/>
        <end position="138"/>
    </location>
</feature>
<evidence type="ECO:0000256" key="1">
    <source>
        <dbReference type="ARBA" id="ARBA00023125"/>
    </source>
</evidence>
<gene>
    <name evidence="4" type="ORF">FEM03_22560</name>
</gene>
<dbReference type="Gene3D" id="3.40.50.2300">
    <property type="match status" value="1"/>
</dbReference>
<protein>
    <submittedName>
        <fullName evidence="4">Response regulator transcription factor</fullName>
    </submittedName>
</protein>
<evidence type="ECO:0000259" key="3">
    <source>
        <dbReference type="PROSITE" id="PS50110"/>
    </source>
</evidence>
<dbReference type="GO" id="GO:0000160">
    <property type="term" value="P:phosphorelay signal transduction system"/>
    <property type="evidence" value="ECO:0007669"/>
    <property type="project" value="InterPro"/>
</dbReference>
<dbReference type="AlphaFoldDB" id="A0A5R8KAC7"/>
<keyword evidence="2" id="KW-0597">Phosphoprotein</keyword>
<dbReference type="CDD" id="cd17535">
    <property type="entry name" value="REC_NarL-like"/>
    <property type="match status" value="1"/>
</dbReference>
<dbReference type="GO" id="GO:0003677">
    <property type="term" value="F:DNA binding"/>
    <property type="evidence" value="ECO:0007669"/>
    <property type="project" value="UniProtKB-KW"/>
</dbReference>
<dbReference type="InterPro" id="IPR058245">
    <property type="entry name" value="NreC/VraR/RcsB-like_REC"/>
</dbReference>
<dbReference type="Proteomes" id="UP000306196">
    <property type="component" value="Unassembled WGS sequence"/>
</dbReference>